<dbReference type="SMART" id="SM00920">
    <property type="entry name" value="MHC_II_alpha"/>
    <property type="match status" value="1"/>
</dbReference>
<reference evidence="15" key="1">
    <citation type="thesis" date="2020" institute="ProQuest LLC" country="789 East Eisenhower Parkway, Ann Arbor, MI, USA">
        <title>Comparative Genomics and Chromosome Evolution.</title>
        <authorList>
            <person name="Mudd A.B."/>
        </authorList>
    </citation>
    <scope>NUCLEOTIDE SEQUENCE</scope>
    <source>
        <strain evidence="15">1538</strain>
        <tissue evidence="15">Blood</tissue>
    </source>
</reference>
<dbReference type="GO" id="GO:0042613">
    <property type="term" value="C:MHC class II protein complex"/>
    <property type="evidence" value="ECO:0007669"/>
    <property type="project" value="UniProtKB-KW"/>
</dbReference>
<dbReference type="SMART" id="SM00407">
    <property type="entry name" value="IGc1"/>
    <property type="match status" value="1"/>
</dbReference>
<keyword evidence="5" id="KW-0391">Immunity</keyword>
<dbReference type="InterPro" id="IPR014745">
    <property type="entry name" value="MHC_II_a/b_N"/>
</dbReference>
<dbReference type="SUPFAM" id="SSF48726">
    <property type="entry name" value="Immunoglobulin"/>
    <property type="match status" value="1"/>
</dbReference>
<feature type="signal peptide" evidence="13">
    <location>
        <begin position="1"/>
        <end position="23"/>
    </location>
</feature>
<evidence type="ECO:0000256" key="6">
    <source>
        <dbReference type="ARBA" id="ARBA00022989"/>
    </source>
</evidence>
<keyword evidence="7" id="KW-1064">Adaptive immunity</keyword>
<dbReference type="InterPro" id="IPR013783">
    <property type="entry name" value="Ig-like_fold"/>
</dbReference>
<evidence type="ECO:0000256" key="5">
    <source>
        <dbReference type="ARBA" id="ARBA00022859"/>
    </source>
</evidence>
<comment type="caution">
    <text evidence="15">The sequence shown here is derived from an EMBL/GenBank/DDBJ whole genome shotgun (WGS) entry which is preliminary data.</text>
</comment>
<dbReference type="Pfam" id="PF00993">
    <property type="entry name" value="MHC_II_alpha"/>
    <property type="match status" value="1"/>
</dbReference>
<feature type="chain" id="PRO_5043718915" description="Ig-like domain-containing protein" evidence="13">
    <location>
        <begin position="24"/>
        <end position="251"/>
    </location>
</feature>
<dbReference type="PROSITE" id="PS00290">
    <property type="entry name" value="IG_MHC"/>
    <property type="match status" value="1"/>
</dbReference>
<dbReference type="InterPro" id="IPR003597">
    <property type="entry name" value="Ig_C1-set"/>
</dbReference>
<feature type="domain" description="Ig-like" evidence="14">
    <location>
        <begin position="111"/>
        <end position="204"/>
    </location>
</feature>
<name>A0AAV3A850_PYXAD</name>
<keyword evidence="16" id="KW-1185">Reference proteome</keyword>
<dbReference type="InterPro" id="IPR011162">
    <property type="entry name" value="MHC_I/II-like_Ag-recog"/>
</dbReference>
<dbReference type="PANTHER" id="PTHR19944">
    <property type="entry name" value="MHC CLASS II-RELATED"/>
    <property type="match status" value="1"/>
</dbReference>
<dbReference type="GO" id="GO:0002250">
    <property type="term" value="P:adaptive immune response"/>
    <property type="evidence" value="ECO:0007669"/>
    <property type="project" value="UniProtKB-KW"/>
</dbReference>
<evidence type="ECO:0000256" key="7">
    <source>
        <dbReference type="ARBA" id="ARBA00023130"/>
    </source>
</evidence>
<keyword evidence="10" id="KW-0325">Glycoprotein</keyword>
<evidence type="ECO:0000256" key="8">
    <source>
        <dbReference type="ARBA" id="ARBA00023136"/>
    </source>
</evidence>
<evidence type="ECO:0000256" key="1">
    <source>
        <dbReference type="ARBA" id="ARBA00004479"/>
    </source>
</evidence>
<dbReference type="InterPro" id="IPR050160">
    <property type="entry name" value="MHC/Immunoglobulin"/>
</dbReference>
<evidence type="ECO:0000256" key="12">
    <source>
        <dbReference type="SAM" id="Phobius"/>
    </source>
</evidence>
<protein>
    <recommendedName>
        <fullName evidence="14">Ig-like domain-containing protein</fullName>
    </recommendedName>
</protein>
<organism evidence="15 16">
    <name type="scientific">Pyxicephalus adspersus</name>
    <name type="common">African bullfrog</name>
    <dbReference type="NCBI Taxonomy" id="30357"/>
    <lineage>
        <taxon>Eukaryota</taxon>
        <taxon>Metazoa</taxon>
        <taxon>Chordata</taxon>
        <taxon>Craniata</taxon>
        <taxon>Vertebrata</taxon>
        <taxon>Euteleostomi</taxon>
        <taxon>Amphibia</taxon>
        <taxon>Batrachia</taxon>
        <taxon>Anura</taxon>
        <taxon>Neobatrachia</taxon>
        <taxon>Ranoidea</taxon>
        <taxon>Pyxicephalidae</taxon>
        <taxon>Pyxicephalinae</taxon>
        <taxon>Pyxicephalus</taxon>
    </lineage>
</organism>
<dbReference type="InterPro" id="IPR001003">
    <property type="entry name" value="MHC_II_a_N"/>
</dbReference>
<gene>
    <name evidence="15" type="ORF">GDO54_017239</name>
</gene>
<keyword evidence="3 12" id="KW-0812">Transmembrane</keyword>
<dbReference type="InterPro" id="IPR003006">
    <property type="entry name" value="Ig/MHC_CS"/>
</dbReference>
<evidence type="ECO:0000256" key="9">
    <source>
        <dbReference type="ARBA" id="ARBA00023157"/>
    </source>
</evidence>
<accession>A0AAV3A850</accession>
<dbReference type="CDD" id="cd05767">
    <property type="entry name" value="IgC1_MHC_II_alpha"/>
    <property type="match status" value="1"/>
</dbReference>
<dbReference type="PANTHER" id="PTHR19944:SF86">
    <property type="entry name" value="HLA CLASS II HISTOCOMPATIBILITY ANTIGEN, DR ALPHA CHAIN"/>
    <property type="match status" value="1"/>
</dbReference>
<dbReference type="Pfam" id="PF07654">
    <property type="entry name" value="C1-set"/>
    <property type="match status" value="1"/>
</dbReference>
<proteinExistence type="inferred from homology"/>
<dbReference type="Gene3D" id="3.10.320.10">
    <property type="entry name" value="Class II Histocompatibility Antigen, M Beta Chain, Chain B, domain 1"/>
    <property type="match status" value="1"/>
</dbReference>
<comment type="subcellular location">
    <subcellularLocation>
        <location evidence="1">Membrane</location>
        <topology evidence="1">Single-pass type I membrane protein</topology>
    </subcellularLocation>
</comment>
<evidence type="ECO:0000256" key="13">
    <source>
        <dbReference type="SAM" id="SignalP"/>
    </source>
</evidence>
<keyword evidence="9" id="KW-1015">Disulfide bond</keyword>
<dbReference type="InterPro" id="IPR007110">
    <property type="entry name" value="Ig-like_dom"/>
</dbReference>
<evidence type="ECO:0000256" key="11">
    <source>
        <dbReference type="ARBA" id="ARBA00023182"/>
    </source>
</evidence>
<evidence type="ECO:0000256" key="10">
    <source>
        <dbReference type="ARBA" id="ARBA00023180"/>
    </source>
</evidence>
<keyword evidence="8 12" id="KW-0472">Membrane</keyword>
<evidence type="ECO:0000259" key="14">
    <source>
        <dbReference type="PROSITE" id="PS50835"/>
    </source>
</evidence>
<keyword evidence="11" id="KW-0491">MHC II</keyword>
<dbReference type="EMBL" id="DYDO01000007">
    <property type="protein sequence ID" value="DBA20462.1"/>
    <property type="molecule type" value="Genomic_DNA"/>
</dbReference>
<keyword evidence="4 13" id="KW-0732">Signal</keyword>
<dbReference type="InterPro" id="IPR036179">
    <property type="entry name" value="Ig-like_dom_sf"/>
</dbReference>
<keyword evidence="6 12" id="KW-1133">Transmembrane helix</keyword>
<evidence type="ECO:0000256" key="3">
    <source>
        <dbReference type="ARBA" id="ARBA00022692"/>
    </source>
</evidence>
<evidence type="ECO:0000313" key="15">
    <source>
        <dbReference type="EMBL" id="DBA20462.1"/>
    </source>
</evidence>
<dbReference type="PROSITE" id="PS50835">
    <property type="entry name" value="IG_LIKE"/>
    <property type="match status" value="1"/>
</dbReference>
<dbReference type="Proteomes" id="UP001181693">
    <property type="component" value="Unassembled WGS sequence"/>
</dbReference>
<dbReference type="AlphaFoldDB" id="A0AAV3A850"/>
<dbReference type="Gene3D" id="2.60.40.10">
    <property type="entry name" value="Immunoglobulins"/>
    <property type="match status" value="1"/>
</dbReference>
<sequence>MCGRNHLYLGCLVLLFMCLYSNQTEIADNVLIETHFVQKLSPTEEYSFRFDNDEIFNVDLNEKKVRWKLAQFGEVASFDAAQALQSMKIDEYNFKILIERSNSTKTKNVAPELNVFSENPVVVGEPNVLICWANKFFPPSIKMTWMKNGQPVTHGASETDFYGASDGSYSKFLYLAIIPREEEMYTCSVEHAGQTTNPTNRLWSPEVPKHVPETYENVVCGLGLAFGICGIIAGIVLIVKGMKNMTRGREH</sequence>
<comment type="similarity">
    <text evidence="2">Belongs to the MHC class II family.</text>
</comment>
<dbReference type="SUPFAM" id="SSF54452">
    <property type="entry name" value="MHC antigen-recognition domain"/>
    <property type="match status" value="1"/>
</dbReference>
<dbReference type="GO" id="GO:0002504">
    <property type="term" value="P:antigen processing and presentation of peptide or polysaccharide antigen via MHC class II"/>
    <property type="evidence" value="ECO:0007669"/>
    <property type="project" value="UniProtKB-KW"/>
</dbReference>
<feature type="transmembrane region" description="Helical" evidence="12">
    <location>
        <begin position="221"/>
        <end position="239"/>
    </location>
</feature>
<evidence type="ECO:0000313" key="16">
    <source>
        <dbReference type="Proteomes" id="UP001181693"/>
    </source>
</evidence>
<evidence type="ECO:0000256" key="4">
    <source>
        <dbReference type="ARBA" id="ARBA00022729"/>
    </source>
</evidence>
<evidence type="ECO:0000256" key="2">
    <source>
        <dbReference type="ARBA" id="ARBA00007394"/>
    </source>
</evidence>